<evidence type="ECO:0000256" key="9">
    <source>
        <dbReference type="ARBA" id="ARBA00023136"/>
    </source>
</evidence>
<protein>
    <recommendedName>
        <fullName evidence="13">Protein kinase domain-containing protein</fullName>
    </recommendedName>
</protein>
<proteinExistence type="inferred from homology"/>
<dbReference type="GO" id="GO:0005886">
    <property type="term" value="C:plasma membrane"/>
    <property type="evidence" value="ECO:0007669"/>
    <property type="project" value="UniProtKB-SubCell"/>
</dbReference>
<dbReference type="PROSITE" id="PS50011">
    <property type="entry name" value="PROTEIN_KINASE_DOM"/>
    <property type="match status" value="1"/>
</dbReference>
<feature type="binding site" evidence="10">
    <location>
        <position position="134"/>
    </location>
    <ligand>
        <name>ATP</name>
        <dbReference type="ChEBI" id="CHEBI:30616"/>
    </ligand>
</feature>
<evidence type="ECO:0000256" key="11">
    <source>
        <dbReference type="RuleBase" id="RU000304"/>
    </source>
</evidence>
<evidence type="ECO:0000256" key="2">
    <source>
        <dbReference type="ARBA" id="ARBA00008684"/>
    </source>
</evidence>
<dbReference type="FunFam" id="1.10.510.10:FF:000032">
    <property type="entry name" value="Serine/threonine-protein kinase PBS1"/>
    <property type="match status" value="1"/>
</dbReference>
<gene>
    <name evidence="14" type="ORF">Syun_016022</name>
</gene>
<dbReference type="SUPFAM" id="SSF56112">
    <property type="entry name" value="Protein kinase-like (PK-like)"/>
    <property type="match status" value="1"/>
</dbReference>
<dbReference type="SMART" id="SM00220">
    <property type="entry name" value="S_TKc"/>
    <property type="match status" value="1"/>
</dbReference>
<dbReference type="GO" id="GO:0010183">
    <property type="term" value="P:pollen tube guidance"/>
    <property type="evidence" value="ECO:0007669"/>
    <property type="project" value="UniProtKB-ARBA"/>
</dbReference>
<keyword evidence="6 10" id="KW-0547">Nucleotide-binding</keyword>
<feature type="region of interest" description="Disordered" evidence="12">
    <location>
        <begin position="1"/>
        <end position="57"/>
    </location>
</feature>
<dbReference type="Gene3D" id="3.30.200.20">
    <property type="entry name" value="Phosphorylase Kinase, domain 1"/>
    <property type="match status" value="1"/>
</dbReference>
<dbReference type="AlphaFoldDB" id="A0AAP0P3H5"/>
<evidence type="ECO:0000256" key="12">
    <source>
        <dbReference type="SAM" id="MobiDB-lite"/>
    </source>
</evidence>
<evidence type="ECO:0000256" key="8">
    <source>
        <dbReference type="ARBA" id="ARBA00022840"/>
    </source>
</evidence>
<dbReference type="Proteomes" id="UP001420932">
    <property type="component" value="Unassembled WGS sequence"/>
</dbReference>
<feature type="compositionally biased region" description="Basic and acidic residues" evidence="12">
    <location>
        <begin position="408"/>
        <end position="417"/>
    </location>
</feature>
<dbReference type="InterPro" id="IPR000719">
    <property type="entry name" value="Prot_kinase_dom"/>
</dbReference>
<reference evidence="14 15" key="1">
    <citation type="submission" date="2024-01" db="EMBL/GenBank/DDBJ databases">
        <title>Genome assemblies of Stephania.</title>
        <authorList>
            <person name="Yang L."/>
        </authorList>
    </citation>
    <scope>NUCLEOTIDE SEQUENCE [LARGE SCALE GENOMIC DNA]</scope>
    <source>
        <strain evidence="14">YNDBR</strain>
        <tissue evidence="14">Leaf</tissue>
    </source>
</reference>
<keyword evidence="15" id="KW-1185">Reference proteome</keyword>
<dbReference type="GO" id="GO:0004674">
    <property type="term" value="F:protein serine/threonine kinase activity"/>
    <property type="evidence" value="ECO:0007669"/>
    <property type="project" value="UniProtKB-KW"/>
</dbReference>
<evidence type="ECO:0000313" key="15">
    <source>
        <dbReference type="Proteomes" id="UP001420932"/>
    </source>
</evidence>
<dbReference type="PANTHER" id="PTHR47985">
    <property type="entry name" value="OS07G0668900 PROTEIN"/>
    <property type="match status" value="1"/>
</dbReference>
<evidence type="ECO:0000256" key="5">
    <source>
        <dbReference type="ARBA" id="ARBA00022679"/>
    </source>
</evidence>
<evidence type="ECO:0000256" key="3">
    <source>
        <dbReference type="ARBA" id="ARBA00022475"/>
    </source>
</evidence>
<keyword evidence="3" id="KW-1003">Cell membrane</keyword>
<dbReference type="PROSITE" id="PS00108">
    <property type="entry name" value="PROTEIN_KINASE_ST"/>
    <property type="match status" value="1"/>
</dbReference>
<keyword evidence="7" id="KW-0418">Kinase</keyword>
<comment type="subcellular location">
    <subcellularLocation>
        <location evidence="1">Cell membrane</location>
        <topology evidence="1">Lipid-anchor</topology>
    </subcellularLocation>
</comment>
<feature type="compositionally biased region" description="Low complexity" evidence="12">
    <location>
        <begin position="33"/>
        <end position="43"/>
    </location>
</feature>
<dbReference type="InterPro" id="IPR008271">
    <property type="entry name" value="Ser/Thr_kinase_AS"/>
</dbReference>
<dbReference type="GO" id="GO:0005524">
    <property type="term" value="F:ATP binding"/>
    <property type="evidence" value="ECO:0007669"/>
    <property type="project" value="UniProtKB-UniRule"/>
</dbReference>
<evidence type="ECO:0000256" key="7">
    <source>
        <dbReference type="ARBA" id="ARBA00022777"/>
    </source>
</evidence>
<dbReference type="GO" id="GO:0090404">
    <property type="term" value="C:pollen tube tip"/>
    <property type="evidence" value="ECO:0007669"/>
    <property type="project" value="UniProtKB-ARBA"/>
</dbReference>
<dbReference type="InterPro" id="IPR017441">
    <property type="entry name" value="Protein_kinase_ATP_BS"/>
</dbReference>
<evidence type="ECO:0000256" key="1">
    <source>
        <dbReference type="ARBA" id="ARBA00004193"/>
    </source>
</evidence>
<evidence type="ECO:0000256" key="4">
    <source>
        <dbReference type="ARBA" id="ARBA00022527"/>
    </source>
</evidence>
<keyword evidence="4 11" id="KW-0723">Serine/threonine-protein kinase</keyword>
<sequence>MGWFSRSRKSNAESNEKKSKRSSSEKKKKNKKILQNNNNNNNNILVDDDRTTTSASSSVNLPVNLSLDLNCELNDVKELPGERDSDCSSAQSLPFHELAAATENFREDRLLGEGGFGRVYKGIIKSTNQVVAVKQLDRSGSQGNREFLIEVLLSSLLHHPNLVNLIRYCADGDQRLLVYEYMPLGSLSEHLHDLSPDKRPLDWNTRMKIASGVANGLEYLHEKVNPPVIYRDLKSSNVLLAEDYHPKLSDFGLAKLGPIGNNSHVTTRVMGTYGYCAPEYSKTGLLTLKSDIYSFGVVLLEILTGRTALVYSDSSRKQSLVHWARPFFKDRRTFTQLPDQLLQGQYPRRGLYQAIAIAAMCVQDDPDMRPPITDVVKALSFLASQKYQIVQKTEDTNKLLHTGDSGSEGERDIQEIN</sequence>
<name>A0AAP0P3H5_9MAGN</name>
<evidence type="ECO:0000259" key="13">
    <source>
        <dbReference type="PROSITE" id="PS50011"/>
    </source>
</evidence>
<dbReference type="FunFam" id="3.30.200.20:FF:000266">
    <property type="entry name" value="probable serine/threonine-protein kinase RLCKVII"/>
    <property type="match status" value="1"/>
</dbReference>
<dbReference type="InterPro" id="IPR011009">
    <property type="entry name" value="Kinase-like_dom_sf"/>
</dbReference>
<keyword evidence="5" id="KW-0808">Transferase</keyword>
<feature type="region of interest" description="Disordered" evidence="12">
    <location>
        <begin position="398"/>
        <end position="417"/>
    </location>
</feature>
<comment type="caution">
    <text evidence="14">The sequence shown here is derived from an EMBL/GenBank/DDBJ whole genome shotgun (WGS) entry which is preliminary data.</text>
</comment>
<organism evidence="14 15">
    <name type="scientific">Stephania yunnanensis</name>
    <dbReference type="NCBI Taxonomy" id="152371"/>
    <lineage>
        <taxon>Eukaryota</taxon>
        <taxon>Viridiplantae</taxon>
        <taxon>Streptophyta</taxon>
        <taxon>Embryophyta</taxon>
        <taxon>Tracheophyta</taxon>
        <taxon>Spermatophyta</taxon>
        <taxon>Magnoliopsida</taxon>
        <taxon>Ranunculales</taxon>
        <taxon>Menispermaceae</taxon>
        <taxon>Menispermoideae</taxon>
        <taxon>Cissampelideae</taxon>
        <taxon>Stephania</taxon>
    </lineage>
</organism>
<dbReference type="PROSITE" id="PS00107">
    <property type="entry name" value="PROTEIN_KINASE_ATP"/>
    <property type="match status" value="1"/>
</dbReference>
<dbReference type="PANTHER" id="PTHR47985:SF41">
    <property type="entry name" value="SERINE_THREONINE-PROTEIN KINASE PBL5-RELATED"/>
    <property type="match status" value="1"/>
</dbReference>
<keyword evidence="8 10" id="KW-0067">ATP-binding</keyword>
<comment type="similarity">
    <text evidence="2">Belongs to the protein kinase superfamily. Ser/Thr protein kinase family.</text>
</comment>
<dbReference type="Gene3D" id="1.10.510.10">
    <property type="entry name" value="Transferase(Phosphotransferase) domain 1"/>
    <property type="match status" value="1"/>
</dbReference>
<feature type="compositionally biased region" description="Basic and acidic residues" evidence="12">
    <location>
        <begin position="10"/>
        <end position="25"/>
    </location>
</feature>
<feature type="domain" description="Protein kinase" evidence="13">
    <location>
        <begin position="105"/>
        <end position="382"/>
    </location>
</feature>
<dbReference type="Pfam" id="PF00069">
    <property type="entry name" value="Pkinase"/>
    <property type="match status" value="1"/>
</dbReference>
<dbReference type="CDD" id="cd14066">
    <property type="entry name" value="STKc_IRAK"/>
    <property type="match status" value="1"/>
</dbReference>
<accession>A0AAP0P3H5</accession>
<dbReference type="EMBL" id="JBBNAF010000007">
    <property type="protein sequence ID" value="KAK9127225.1"/>
    <property type="molecule type" value="Genomic_DNA"/>
</dbReference>
<keyword evidence="9" id="KW-0472">Membrane</keyword>
<evidence type="ECO:0000256" key="6">
    <source>
        <dbReference type="ARBA" id="ARBA00022741"/>
    </source>
</evidence>
<evidence type="ECO:0000313" key="14">
    <source>
        <dbReference type="EMBL" id="KAK9127225.1"/>
    </source>
</evidence>
<evidence type="ECO:0000256" key="10">
    <source>
        <dbReference type="PROSITE-ProRule" id="PRU10141"/>
    </source>
</evidence>